<dbReference type="InterPro" id="IPR028045">
    <property type="entry name" value="HROB"/>
</dbReference>
<dbReference type="AlphaFoldDB" id="A0A9P0AVY4"/>
<dbReference type="Proteomes" id="UP001154078">
    <property type="component" value="Chromosome 11"/>
</dbReference>
<dbReference type="Gene3D" id="2.40.50.140">
    <property type="entry name" value="Nucleic acid-binding proteins"/>
    <property type="match status" value="1"/>
</dbReference>
<name>A0A9P0AVY4_BRAAE</name>
<protein>
    <recommendedName>
        <fullName evidence="1">Homologous recombination OB-fold protein OB-fold domain-containing protein</fullName>
    </recommendedName>
</protein>
<dbReference type="PANTHER" id="PTHR14523">
    <property type="entry name" value="UNCHARACTERIZED PROTEIN C17ORF53 HOMOLOG"/>
    <property type="match status" value="1"/>
</dbReference>
<feature type="domain" description="Homologous recombination OB-fold protein OB-fold" evidence="1">
    <location>
        <begin position="134"/>
        <end position="219"/>
    </location>
</feature>
<dbReference type="Pfam" id="PF15072">
    <property type="entry name" value="HROB"/>
    <property type="match status" value="1"/>
</dbReference>
<dbReference type="PANTHER" id="PTHR14523:SF1">
    <property type="entry name" value="HOMOLOGOUS RECOMBINATION OB-FOLD PROTEIN"/>
    <property type="match status" value="1"/>
</dbReference>
<reference evidence="2" key="1">
    <citation type="submission" date="2021-12" db="EMBL/GenBank/DDBJ databases">
        <authorList>
            <person name="King R."/>
        </authorList>
    </citation>
    <scope>NUCLEOTIDE SEQUENCE</scope>
</reference>
<sequence length="352" mass="40596">MFENNEDFDFNDDDNSFNNDKIDEILSKTEKNVCGNLGDTSLNKCKVIKRKFPGPAGLLPDRKKSSRIFEDIPDENLDDNESNVFVCSQMPQNKFNEEPWMKMLEDFDDYQFLLDKYTIHWIKSQTRCKKLYNQKVPFLVAVIENLEVTNAKIPTINITLKDKSGSIQGTILNNLYEEYSDFLTVGSVVILKQFGVLTTGENNNYLTITTNNLLTIYSMEMAKSLDDLHEKSLGVKKIVVNEVSCEEILRNVKEISEKHKKIIKPNLSKLKVNSFTNLNQIKTVETTKKEKSIFDENCDFFDDDFNIPDNFEEVALSQISTKSTEKIEKNKKSDIIKNIFEGINTDDIFDDF</sequence>
<gene>
    <name evidence="2" type="ORF">MELIAE_LOCUS2525</name>
</gene>
<keyword evidence="3" id="KW-1185">Reference proteome</keyword>
<proteinExistence type="predicted"/>
<dbReference type="InterPro" id="IPR012340">
    <property type="entry name" value="NA-bd_OB-fold"/>
</dbReference>
<evidence type="ECO:0000313" key="2">
    <source>
        <dbReference type="EMBL" id="CAH0549354.1"/>
    </source>
</evidence>
<dbReference type="SUPFAM" id="SSF50249">
    <property type="entry name" value="Nucleic acid-binding proteins"/>
    <property type="match status" value="1"/>
</dbReference>
<dbReference type="OrthoDB" id="21443at2759"/>
<evidence type="ECO:0000313" key="3">
    <source>
        <dbReference type="Proteomes" id="UP001154078"/>
    </source>
</evidence>
<evidence type="ECO:0000259" key="1">
    <source>
        <dbReference type="Pfam" id="PF15072"/>
    </source>
</evidence>
<organism evidence="2 3">
    <name type="scientific">Brassicogethes aeneus</name>
    <name type="common">Rape pollen beetle</name>
    <name type="synonym">Meligethes aeneus</name>
    <dbReference type="NCBI Taxonomy" id="1431903"/>
    <lineage>
        <taxon>Eukaryota</taxon>
        <taxon>Metazoa</taxon>
        <taxon>Ecdysozoa</taxon>
        <taxon>Arthropoda</taxon>
        <taxon>Hexapoda</taxon>
        <taxon>Insecta</taxon>
        <taxon>Pterygota</taxon>
        <taxon>Neoptera</taxon>
        <taxon>Endopterygota</taxon>
        <taxon>Coleoptera</taxon>
        <taxon>Polyphaga</taxon>
        <taxon>Cucujiformia</taxon>
        <taxon>Nitidulidae</taxon>
        <taxon>Meligethinae</taxon>
        <taxon>Brassicogethes</taxon>
    </lineage>
</organism>
<dbReference type="EMBL" id="OV121142">
    <property type="protein sequence ID" value="CAH0549354.1"/>
    <property type="molecule type" value="Genomic_DNA"/>
</dbReference>
<dbReference type="InterPro" id="IPR058570">
    <property type="entry name" value="HROB_OB"/>
</dbReference>
<dbReference type="GO" id="GO:0000725">
    <property type="term" value="P:recombinational repair"/>
    <property type="evidence" value="ECO:0007669"/>
    <property type="project" value="InterPro"/>
</dbReference>
<accession>A0A9P0AVY4</accession>